<accession>A0A540MWE6</accession>
<proteinExistence type="predicted"/>
<evidence type="ECO:0000313" key="1">
    <source>
        <dbReference type="EMBL" id="TQE03115.1"/>
    </source>
</evidence>
<evidence type="ECO:0000313" key="2">
    <source>
        <dbReference type="Proteomes" id="UP000315295"/>
    </source>
</evidence>
<organism evidence="1 2">
    <name type="scientific">Malus baccata</name>
    <name type="common">Siberian crab apple</name>
    <name type="synonym">Pyrus baccata</name>
    <dbReference type="NCBI Taxonomy" id="106549"/>
    <lineage>
        <taxon>Eukaryota</taxon>
        <taxon>Viridiplantae</taxon>
        <taxon>Streptophyta</taxon>
        <taxon>Embryophyta</taxon>
        <taxon>Tracheophyta</taxon>
        <taxon>Spermatophyta</taxon>
        <taxon>Magnoliopsida</taxon>
        <taxon>eudicotyledons</taxon>
        <taxon>Gunneridae</taxon>
        <taxon>Pentapetalae</taxon>
        <taxon>rosids</taxon>
        <taxon>fabids</taxon>
        <taxon>Rosales</taxon>
        <taxon>Rosaceae</taxon>
        <taxon>Amygdaloideae</taxon>
        <taxon>Maleae</taxon>
        <taxon>Malus</taxon>
    </lineage>
</organism>
<reference evidence="1 2" key="1">
    <citation type="journal article" date="2019" name="G3 (Bethesda)">
        <title>Sequencing of a Wild Apple (Malus baccata) Genome Unravels the Differences Between Cultivated and Wild Apple Species Regarding Disease Resistance and Cold Tolerance.</title>
        <authorList>
            <person name="Chen X."/>
        </authorList>
    </citation>
    <scope>NUCLEOTIDE SEQUENCE [LARGE SCALE GENOMIC DNA]</scope>
    <source>
        <strain evidence="2">cv. Shandingzi</strain>
        <tissue evidence="1">Leaves</tissue>
    </source>
</reference>
<dbReference type="AlphaFoldDB" id="A0A540MWE6"/>
<keyword evidence="2" id="KW-1185">Reference proteome</keyword>
<dbReference type="Proteomes" id="UP000315295">
    <property type="component" value="Unassembled WGS sequence"/>
</dbReference>
<comment type="caution">
    <text evidence="1">The sequence shown here is derived from an EMBL/GenBank/DDBJ whole genome shotgun (WGS) entry which is preliminary data.</text>
</comment>
<protein>
    <submittedName>
        <fullName evidence="1">Uncharacterized protein</fullName>
    </submittedName>
</protein>
<sequence length="75" mass="8232">MASFVGFDNNDVAISASSLSFSFVMRPSQPPQATWSRRCCRPWQTVPLENSSNLCESQRTRGGIRPRSFGCGSSS</sequence>
<name>A0A540MWE6_MALBA</name>
<dbReference type="EMBL" id="VIEB01000161">
    <property type="protein sequence ID" value="TQE03115.1"/>
    <property type="molecule type" value="Genomic_DNA"/>
</dbReference>
<gene>
    <name evidence="1" type="ORF">C1H46_011286</name>
</gene>